<dbReference type="InterPro" id="IPR036237">
    <property type="entry name" value="Xyl_isomerase-like_sf"/>
</dbReference>
<evidence type="ECO:0000313" key="2">
    <source>
        <dbReference type="Proteomes" id="UP000318186"/>
    </source>
</evidence>
<evidence type="ECO:0000313" key="1">
    <source>
        <dbReference type="EMBL" id="TWG02906.1"/>
    </source>
</evidence>
<dbReference type="Proteomes" id="UP000318186">
    <property type="component" value="Unassembled WGS sequence"/>
</dbReference>
<comment type="caution">
    <text evidence="1">The sequence shown here is derived from an EMBL/GenBank/DDBJ whole genome shotgun (WGS) entry which is preliminary data.</text>
</comment>
<evidence type="ECO:0008006" key="3">
    <source>
        <dbReference type="Google" id="ProtNLM"/>
    </source>
</evidence>
<dbReference type="RefSeq" id="WP_145763337.1">
    <property type="nucleotide sequence ID" value="NZ_VIWW01000001.1"/>
</dbReference>
<accession>A0A561UU95</accession>
<organism evidence="1 2">
    <name type="scientific">Streptomyces brevispora</name>
    <dbReference type="NCBI Taxonomy" id="887462"/>
    <lineage>
        <taxon>Bacteria</taxon>
        <taxon>Bacillati</taxon>
        <taxon>Actinomycetota</taxon>
        <taxon>Actinomycetes</taxon>
        <taxon>Kitasatosporales</taxon>
        <taxon>Streptomycetaceae</taxon>
        <taxon>Streptomyces</taxon>
    </lineage>
</organism>
<dbReference type="SUPFAM" id="SSF51658">
    <property type="entry name" value="Xylose isomerase-like"/>
    <property type="match status" value="1"/>
</dbReference>
<protein>
    <recommendedName>
        <fullName evidence="3">Sugar phosphate isomerase/epimerase</fullName>
    </recommendedName>
</protein>
<dbReference type="EMBL" id="VIWW01000001">
    <property type="protein sequence ID" value="TWG02906.1"/>
    <property type="molecule type" value="Genomic_DNA"/>
</dbReference>
<reference evidence="1 2" key="1">
    <citation type="submission" date="2019-06" db="EMBL/GenBank/DDBJ databases">
        <title>Sequencing the genomes of 1000 actinobacteria strains.</title>
        <authorList>
            <person name="Klenk H.-P."/>
        </authorList>
    </citation>
    <scope>NUCLEOTIDE SEQUENCE [LARGE SCALE GENOMIC DNA]</scope>
    <source>
        <strain evidence="1 2">DSM 42059</strain>
    </source>
</reference>
<dbReference type="AlphaFoldDB" id="A0A561UU95"/>
<proteinExistence type="predicted"/>
<name>A0A561UU95_9ACTN</name>
<sequence length="248" mass="25670">MTPLIGLSSGSASRLPAGELARLALSLGGSAVDVREGKGHAWEQDGLPALRAAGAEVCFVGVSTVLGDQAHPPGGAADLRWPEPGLPVKVFAAAGCTEPDRIELTLAQVRALAGRVGDSALVLVETHHGYAPVPELEELCRRAGTGILLDTMGLARIDRDPVAAAARLAPWTSYAQVKGFDWSAPDTSRHQPLGASRPERTREVLAAAGGLRAVTVESKAPSLAEDTAQLLAWYPAGASPAPSEEILT</sequence>
<dbReference type="OrthoDB" id="3473567at2"/>
<gene>
    <name evidence="1" type="ORF">FHX80_111318</name>
</gene>
<dbReference type="Gene3D" id="3.20.20.150">
    <property type="entry name" value="Divalent-metal-dependent TIM barrel enzymes"/>
    <property type="match status" value="1"/>
</dbReference>